<dbReference type="RefSeq" id="XP_027200982.1">
    <property type="nucleotide sequence ID" value="XM_027345181.1"/>
</dbReference>
<evidence type="ECO:0000313" key="2">
    <source>
        <dbReference type="Proteomes" id="UP000515146"/>
    </source>
</evidence>
<dbReference type="KEGG" id="dpte:113795008"/>
<reference evidence="3" key="1">
    <citation type="submission" date="2025-08" db="UniProtKB">
        <authorList>
            <consortium name="RefSeq"/>
        </authorList>
    </citation>
    <scope>IDENTIFICATION</scope>
    <source>
        <strain evidence="3">Airmid</strain>
    </source>
</reference>
<dbReference type="Proteomes" id="UP000515146">
    <property type="component" value="Unplaced"/>
</dbReference>
<keyword evidence="2" id="KW-1185">Reference proteome</keyword>
<dbReference type="Gene3D" id="3.40.190.10">
    <property type="entry name" value="Periplasmic binding protein-like II"/>
    <property type="match status" value="2"/>
</dbReference>
<feature type="non-terminal residue" evidence="3">
    <location>
        <position position="225"/>
    </location>
</feature>
<dbReference type="AlphaFoldDB" id="A0A6P6Y684"/>
<evidence type="ECO:0000256" key="1">
    <source>
        <dbReference type="SAM" id="Phobius"/>
    </source>
</evidence>
<feature type="transmembrane region" description="Helical" evidence="1">
    <location>
        <begin position="200"/>
        <end position="219"/>
    </location>
</feature>
<sequence length="225" mass="25962">MIISILYSTQFYTFLALHQYDRPLLTNIDLIDAIKTGERKSITLNHSIVLEYSINNDSFSDIIKDIRKNSDENVPVLEYGFDKMENDSSYVLIESKTAFQYLIKNYAQKAMLMSQDNMANDYFGIGFSKRSPIFLSFNRLYVSVRIRILIRNGFIQYWINKVIQSTNTANHDAYSLSMIGIPKTTIDTDGLDMNSIKSIFIVWSIGLIVSSLIILIEIIQKFIYI</sequence>
<keyword evidence="1" id="KW-0472">Membrane</keyword>
<evidence type="ECO:0000313" key="3">
    <source>
        <dbReference type="RefSeq" id="XP_027200982.1"/>
    </source>
</evidence>
<protein>
    <submittedName>
        <fullName evidence="3">Uncharacterized protein LOC113795008</fullName>
    </submittedName>
</protein>
<name>A0A6P6Y684_DERPT</name>
<dbReference type="OrthoDB" id="6117597at2759"/>
<keyword evidence="1" id="KW-0812">Transmembrane</keyword>
<keyword evidence="1" id="KW-1133">Transmembrane helix</keyword>
<gene>
    <name evidence="3" type="primary">LOC113795008</name>
</gene>
<proteinExistence type="predicted"/>
<organism evidence="2 3">
    <name type="scientific">Dermatophagoides pteronyssinus</name>
    <name type="common">European house dust mite</name>
    <dbReference type="NCBI Taxonomy" id="6956"/>
    <lineage>
        <taxon>Eukaryota</taxon>
        <taxon>Metazoa</taxon>
        <taxon>Ecdysozoa</taxon>
        <taxon>Arthropoda</taxon>
        <taxon>Chelicerata</taxon>
        <taxon>Arachnida</taxon>
        <taxon>Acari</taxon>
        <taxon>Acariformes</taxon>
        <taxon>Sarcoptiformes</taxon>
        <taxon>Astigmata</taxon>
        <taxon>Psoroptidia</taxon>
        <taxon>Analgoidea</taxon>
        <taxon>Pyroglyphidae</taxon>
        <taxon>Dermatophagoidinae</taxon>
        <taxon>Dermatophagoides</taxon>
    </lineage>
</organism>
<dbReference type="InParanoid" id="A0A6P6Y684"/>
<accession>A0A6P6Y684</accession>